<keyword evidence="8" id="KW-1185">Reference proteome</keyword>
<dbReference type="CDD" id="cd12283">
    <property type="entry name" value="RRM1_RBM39_like"/>
    <property type="match status" value="1"/>
</dbReference>
<feature type="domain" description="RRM" evidence="6">
    <location>
        <begin position="218"/>
        <end position="295"/>
    </location>
</feature>
<keyword evidence="1" id="KW-0597">Phosphoprotein</keyword>
<evidence type="ECO:0000256" key="3">
    <source>
        <dbReference type="ARBA" id="ARBA00022884"/>
    </source>
</evidence>
<reference evidence="8" key="1">
    <citation type="journal article" date="2024" name="IScience">
        <title>Strigolactones Initiate the Formation of Haustorium-like Structures in Castilleja.</title>
        <authorList>
            <person name="Buerger M."/>
            <person name="Peterson D."/>
            <person name="Chory J."/>
        </authorList>
    </citation>
    <scope>NUCLEOTIDE SEQUENCE [LARGE SCALE GENOMIC DNA]</scope>
</reference>
<dbReference type="InterPro" id="IPR006509">
    <property type="entry name" value="RBM39_SF"/>
</dbReference>
<dbReference type="Pfam" id="PF00076">
    <property type="entry name" value="RRM_1"/>
    <property type="match status" value="2"/>
</dbReference>
<keyword evidence="3 4" id="KW-0694">RNA-binding</keyword>
<dbReference type="Gene3D" id="3.30.70.330">
    <property type="match status" value="3"/>
</dbReference>
<dbReference type="PROSITE" id="PS50102">
    <property type="entry name" value="RRM"/>
    <property type="match status" value="2"/>
</dbReference>
<comment type="caution">
    <text evidence="7">The sequence shown here is derived from an EMBL/GenBank/DDBJ whole genome shotgun (WGS) entry which is preliminary data.</text>
</comment>
<dbReference type="Proteomes" id="UP001632038">
    <property type="component" value="Unassembled WGS sequence"/>
</dbReference>
<evidence type="ECO:0000259" key="6">
    <source>
        <dbReference type="PROSITE" id="PS50102"/>
    </source>
</evidence>
<gene>
    <name evidence="7" type="ORF">CASFOL_036308</name>
</gene>
<dbReference type="SUPFAM" id="SSF54928">
    <property type="entry name" value="RNA-binding domain, RBD"/>
    <property type="match status" value="2"/>
</dbReference>
<feature type="compositionally biased region" description="Basic and acidic residues" evidence="5">
    <location>
        <begin position="36"/>
        <end position="188"/>
    </location>
</feature>
<evidence type="ECO:0000313" key="8">
    <source>
        <dbReference type="Proteomes" id="UP001632038"/>
    </source>
</evidence>
<evidence type="ECO:0000256" key="1">
    <source>
        <dbReference type="ARBA" id="ARBA00022553"/>
    </source>
</evidence>
<sequence>MTMDFDEYEYLENTVENPEQKKSNNKTTEGDETAEHEDKDRSRNSKNRGDDVDRSSKRSSSRKESNDHEKDRRSRNGLSSRDREKGDKDRHTSSREHRVRDKERNRDGDRDRDKDSDKKRDGNRERRGERDYGERNKEERDGSKRSRNQLESHEDERVRDKSGNVESMDKDIKEGRRERGFRGRDHDNSGSGLWYGPRYKEKREDGAEKESDPERDQRTVFAYQIPLKAGERDVYEFFSKVGKVRDVQLIMDRNTRRSKGVGYVEFYESMSVPMAIALTGQLLLGQPVMVKPSEAEKNLVQPTVVTGGGLGPYSGGARRLYVGNLPLTINENQLRQVFEAFGAIELVQMPTDPGTLNCKGYAFIQFARLEDAKAAQSLNGKLEIAGQFIKVSAITDQAGMQDAGVNMADFDDDEGSGLPLNAQSRALLMQKLDRTGTASSINVASAVPVLGQTPVPVLPGWTAGGPALTAPPIDTVGVPSECLLLKNMFDPNDEAESDFDLDIKDDCEKECSKYGKLKHIYVDNFENATSAMGAQRALHGRWFAGKMITATFMVPQDYEAKFPASS</sequence>
<dbReference type="EMBL" id="JAVIJP010000066">
    <property type="protein sequence ID" value="KAL3621396.1"/>
    <property type="molecule type" value="Genomic_DNA"/>
</dbReference>
<protein>
    <recommendedName>
        <fullName evidence="6">RRM domain-containing protein</fullName>
    </recommendedName>
</protein>
<feature type="domain" description="RRM" evidence="6">
    <location>
        <begin position="318"/>
        <end position="396"/>
    </location>
</feature>
<feature type="region of interest" description="Disordered" evidence="5">
    <location>
        <begin position="1"/>
        <end position="216"/>
    </location>
</feature>
<keyword evidence="2" id="KW-0677">Repeat</keyword>
<dbReference type="GO" id="GO:0003723">
    <property type="term" value="F:RNA binding"/>
    <property type="evidence" value="ECO:0007669"/>
    <property type="project" value="UniProtKB-UniRule"/>
</dbReference>
<accession>A0ABD3BV79</accession>
<organism evidence="7 8">
    <name type="scientific">Castilleja foliolosa</name>
    <dbReference type="NCBI Taxonomy" id="1961234"/>
    <lineage>
        <taxon>Eukaryota</taxon>
        <taxon>Viridiplantae</taxon>
        <taxon>Streptophyta</taxon>
        <taxon>Embryophyta</taxon>
        <taxon>Tracheophyta</taxon>
        <taxon>Spermatophyta</taxon>
        <taxon>Magnoliopsida</taxon>
        <taxon>eudicotyledons</taxon>
        <taxon>Gunneridae</taxon>
        <taxon>Pentapetalae</taxon>
        <taxon>asterids</taxon>
        <taxon>lamiids</taxon>
        <taxon>Lamiales</taxon>
        <taxon>Orobanchaceae</taxon>
        <taxon>Pedicularideae</taxon>
        <taxon>Castillejinae</taxon>
        <taxon>Castilleja</taxon>
    </lineage>
</organism>
<name>A0ABD3BV79_9LAMI</name>
<evidence type="ECO:0000256" key="5">
    <source>
        <dbReference type="SAM" id="MobiDB-lite"/>
    </source>
</evidence>
<dbReference type="PANTHER" id="PTHR48036">
    <property type="entry name" value="SPLICING FACTOR (PAD-1), PUTATIVE (AFU_ORTHOLOGUE AFUA_1G15810)-RELATED"/>
    <property type="match status" value="1"/>
</dbReference>
<feature type="compositionally biased region" description="Acidic residues" evidence="5">
    <location>
        <begin position="1"/>
        <end position="10"/>
    </location>
</feature>
<dbReference type="SMART" id="SM00360">
    <property type="entry name" value="RRM"/>
    <property type="match status" value="3"/>
</dbReference>
<dbReference type="NCBIfam" id="TIGR01622">
    <property type="entry name" value="SF-CC1"/>
    <property type="match status" value="1"/>
</dbReference>
<dbReference type="Pfam" id="PF15519">
    <property type="entry name" value="RBM39linker"/>
    <property type="match status" value="1"/>
</dbReference>
<dbReference type="AlphaFoldDB" id="A0ABD3BV79"/>
<evidence type="ECO:0000313" key="7">
    <source>
        <dbReference type="EMBL" id="KAL3621396.1"/>
    </source>
</evidence>
<dbReference type="InterPro" id="IPR035979">
    <property type="entry name" value="RBD_domain_sf"/>
</dbReference>
<dbReference type="InterPro" id="IPR029123">
    <property type="entry name" value="RBM39_linker"/>
</dbReference>
<feature type="compositionally biased region" description="Basic and acidic residues" evidence="5">
    <location>
        <begin position="198"/>
        <end position="216"/>
    </location>
</feature>
<evidence type="ECO:0000256" key="2">
    <source>
        <dbReference type="ARBA" id="ARBA00022737"/>
    </source>
</evidence>
<proteinExistence type="predicted"/>
<dbReference type="InterPro" id="IPR000504">
    <property type="entry name" value="RRM_dom"/>
</dbReference>
<dbReference type="CDD" id="cd12285">
    <property type="entry name" value="RRM3_RBM39_like"/>
    <property type="match status" value="1"/>
</dbReference>
<evidence type="ECO:0000256" key="4">
    <source>
        <dbReference type="PROSITE-ProRule" id="PRU00176"/>
    </source>
</evidence>
<dbReference type="InterPro" id="IPR012677">
    <property type="entry name" value="Nucleotide-bd_a/b_plait_sf"/>
</dbReference>